<protein>
    <submittedName>
        <fullName evidence="3">Nucleoside diphosphate kinase regulator</fullName>
    </submittedName>
</protein>
<dbReference type="PIRSF" id="PIRSF006092">
    <property type="entry name" value="GreA_GreB"/>
    <property type="match status" value="1"/>
</dbReference>
<evidence type="ECO:0000259" key="1">
    <source>
        <dbReference type="Pfam" id="PF01272"/>
    </source>
</evidence>
<comment type="caution">
    <text evidence="3">The sequence shown here is derived from an EMBL/GenBank/DDBJ whole genome shotgun (WGS) entry which is preliminary data.</text>
</comment>
<feature type="domain" description="Transcription elongation factor GreA/GreB C-terminal" evidence="1">
    <location>
        <begin position="57"/>
        <end position="129"/>
    </location>
</feature>
<dbReference type="EMBL" id="JAOVZR010000001">
    <property type="protein sequence ID" value="MCY0148079.1"/>
    <property type="molecule type" value="Genomic_DNA"/>
</dbReference>
<dbReference type="SUPFAM" id="SSF54534">
    <property type="entry name" value="FKBP-like"/>
    <property type="match status" value="1"/>
</dbReference>
<dbReference type="InterPro" id="IPR023459">
    <property type="entry name" value="Tscrpt_elong_fac_GreA/B_fam"/>
</dbReference>
<keyword evidence="3" id="KW-0808">Transferase</keyword>
<sequence length="138" mass="15023">MQPRNRRKPAITITETDYDRLSNLAAARTQRSPELAISLAEEIDRARIVSDTAISPSIVRMGSTVTYVADNKDSKTVTLVYPVDANIEDGRISVTTPVGSALIGLKAGQTIDWTAPNGQRHELKVLEVSQTKHPALAE</sequence>
<organism evidence="3 4">
    <name type="scientific">Hoeflea algicola</name>
    <dbReference type="NCBI Taxonomy" id="2983763"/>
    <lineage>
        <taxon>Bacteria</taxon>
        <taxon>Pseudomonadati</taxon>
        <taxon>Pseudomonadota</taxon>
        <taxon>Alphaproteobacteria</taxon>
        <taxon>Hyphomicrobiales</taxon>
        <taxon>Rhizobiaceae</taxon>
        <taxon>Hoeflea</taxon>
    </lineage>
</organism>
<dbReference type="InterPro" id="IPR001437">
    <property type="entry name" value="Tscrpt_elong_fac_GreA/B_C"/>
</dbReference>
<dbReference type="NCBIfam" id="NF004396">
    <property type="entry name" value="PRK05753.1"/>
    <property type="match status" value="1"/>
</dbReference>
<dbReference type="RefSeq" id="WP_267653666.1">
    <property type="nucleotide sequence ID" value="NZ_JAOVZR010000001.1"/>
</dbReference>
<gene>
    <name evidence="3" type="primary">rnk</name>
    <name evidence="3" type="ORF">OEG84_10245</name>
</gene>
<accession>A0ABT3Z8M5</accession>
<dbReference type="PANTHER" id="PTHR30437">
    <property type="entry name" value="TRANSCRIPTION ELONGATION FACTOR GREA"/>
    <property type="match status" value="1"/>
</dbReference>
<reference evidence="3" key="1">
    <citation type="submission" date="2022-10" db="EMBL/GenBank/DDBJ databases">
        <title>Hoeflea sp. G2-23, isolated from marine algae.</title>
        <authorList>
            <person name="Kristyanto S."/>
            <person name="Kim J.M."/>
            <person name="Jeon C.O."/>
        </authorList>
    </citation>
    <scope>NUCLEOTIDE SEQUENCE</scope>
    <source>
        <strain evidence="3">G2-23</strain>
    </source>
</reference>
<dbReference type="InterPro" id="IPR029462">
    <property type="entry name" value="Rnk_N"/>
</dbReference>
<dbReference type="Gene3D" id="1.10.286.20">
    <property type="match status" value="1"/>
</dbReference>
<dbReference type="Gene3D" id="3.10.50.30">
    <property type="entry name" value="Transcription elongation factor, GreA/GreB, C-terminal domain"/>
    <property type="match status" value="1"/>
</dbReference>
<evidence type="ECO:0000313" key="4">
    <source>
        <dbReference type="Proteomes" id="UP001073227"/>
    </source>
</evidence>
<proteinExistence type="predicted"/>
<keyword evidence="3" id="KW-0418">Kinase</keyword>
<feature type="domain" description="Regulator of nucleoside diphosphate kinase N-terminal" evidence="2">
    <location>
        <begin position="9"/>
        <end position="49"/>
    </location>
</feature>
<dbReference type="InterPro" id="IPR036953">
    <property type="entry name" value="GreA/GreB_C_sf"/>
</dbReference>
<keyword evidence="4" id="KW-1185">Reference proteome</keyword>
<dbReference type="Pfam" id="PF14760">
    <property type="entry name" value="Rnk_N"/>
    <property type="match status" value="1"/>
</dbReference>
<dbReference type="Proteomes" id="UP001073227">
    <property type="component" value="Unassembled WGS sequence"/>
</dbReference>
<evidence type="ECO:0000259" key="2">
    <source>
        <dbReference type="Pfam" id="PF14760"/>
    </source>
</evidence>
<dbReference type="PANTHER" id="PTHR30437:SF5">
    <property type="entry name" value="REGULATOR OF NUCLEOSIDE DIPHOSPHATE KINASE"/>
    <property type="match status" value="1"/>
</dbReference>
<dbReference type="GO" id="GO:0016301">
    <property type="term" value="F:kinase activity"/>
    <property type="evidence" value="ECO:0007669"/>
    <property type="project" value="UniProtKB-KW"/>
</dbReference>
<name>A0ABT3Z8M5_9HYPH</name>
<dbReference type="Pfam" id="PF01272">
    <property type="entry name" value="GreA_GreB"/>
    <property type="match status" value="1"/>
</dbReference>
<evidence type="ECO:0000313" key="3">
    <source>
        <dbReference type="EMBL" id="MCY0148079.1"/>
    </source>
</evidence>